<dbReference type="PIRSF" id="PIRSF000103">
    <property type="entry name" value="HIBADH"/>
    <property type="match status" value="1"/>
</dbReference>
<dbReference type="InterPro" id="IPR029154">
    <property type="entry name" value="HIBADH-like_NADP-bd"/>
</dbReference>
<dbReference type="PROSITE" id="PS00895">
    <property type="entry name" value="3_HYDROXYISOBUT_DH"/>
    <property type="match status" value="1"/>
</dbReference>
<accession>A0A2N8SWL9</accession>
<dbReference type="InterPro" id="IPR036291">
    <property type="entry name" value="NAD(P)-bd_dom_sf"/>
</dbReference>
<keyword evidence="1" id="KW-0560">Oxidoreductase</keyword>
<name>A0A2N8SWL9_STUST</name>
<protein>
    <submittedName>
        <fullName evidence="6">NAD(P)-dependent oxidoreductase</fullName>
    </submittedName>
</protein>
<feature type="active site" evidence="3">
    <location>
        <position position="169"/>
    </location>
</feature>
<dbReference type="Pfam" id="PF14833">
    <property type="entry name" value="NAD_binding_11"/>
    <property type="match status" value="1"/>
</dbReference>
<evidence type="ECO:0000256" key="1">
    <source>
        <dbReference type="ARBA" id="ARBA00023002"/>
    </source>
</evidence>
<dbReference type="Pfam" id="PF03446">
    <property type="entry name" value="NAD_binding_2"/>
    <property type="match status" value="1"/>
</dbReference>
<dbReference type="InterPro" id="IPR013328">
    <property type="entry name" value="6PGD_dom2"/>
</dbReference>
<feature type="domain" description="6-phosphogluconate dehydrogenase NADP-binding" evidence="4">
    <location>
        <begin position="2"/>
        <end position="155"/>
    </location>
</feature>
<evidence type="ECO:0000256" key="3">
    <source>
        <dbReference type="PIRSR" id="PIRSR000103-1"/>
    </source>
</evidence>
<dbReference type="SUPFAM" id="SSF51735">
    <property type="entry name" value="NAD(P)-binding Rossmann-fold domains"/>
    <property type="match status" value="1"/>
</dbReference>
<comment type="caution">
    <text evidence="6">The sequence shown here is derived from an EMBL/GenBank/DDBJ whole genome shotgun (WGS) entry which is preliminary data.</text>
</comment>
<evidence type="ECO:0000256" key="2">
    <source>
        <dbReference type="ARBA" id="ARBA00023027"/>
    </source>
</evidence>
<dbReference type="InterPro" id="IPR015815">
    <property type="entry name" value="HIBADH-related"/>
</dbReference>
<evidence type="ECO:0000259" key="4">
    <source>
        <dbReference type="Pfam" id="PF03446"/>
    </source>
</evidence>
<dbReference type="InterPro" id="IPR006115">
    <property type="entry name" value="6PGDH_NADP-bd"/>
</dbReference>
<evidence type="ECO:0000313" key="7">
    <source>
        <dbReference type="Proteomes" id="UP000235897"/>
    </source>
</evidence>
<reference evidence="6 7" key="1">
    <citation type="submission" date="2018-01" db="EMBL/GenBank/DDBJ databases">
        <title>Denitrification phenotypes of diverse strains of Pseudomonas stutzeri.</title>
        <authorList>
            <person name="Milligan D.A."/>
            <person name="Bergaust L."/>
            <person name="Bakken L.R."/>
            <person name="Frostegard A."/>
        </authorList>
    </citation>
    <scope>NUCLEOTIDE SEQUENCE [LARGE SCALE GENOMIC DNA]</scope>
    <source>
        <strain evidence="6 7">28a3</strain>
    </source>
</reference>
<evidence type="ECO:0000313" key="6">
    <source>
        <dbReference type="EMBL" id="PNG06882.1"/>
    </source>
</evidence>
<gene>
    <name evidence="6" type="ORF">CXL00_08180</name>
</gene>
<dbReference type="InterPro" id="IPR008927">
    <property type="entry name" value="6-PGluconate_DH-like_C_sf"/>
</dbReference>
<dbReference type="Proteomes" id="UP000235897">
    <property type="component" value="Unassembled WGS sequence"/>
</dbReference>
<dbReference type="SUPFAM" id="SSF48179">
    <property type="entry name" value="6-phosphogluconate dehydrogenase C-terminal domain-like"/>
    <property type="match status" value="1"/>
</dbReference>
<dbReference type="Gene3D" id="3.40.50.720">
    <property type="entry name" value="NAD(P)-binding Rossmann-like Domain"/>
    <property type="match status" value="1"/>
</dbReference>
<dbReference type="PANTHER" id="PTHR43580">
    <property type="entry name" value="OXIDOREDUCTASE GLYR1-RELATED"/>
    <property type="match status" value="1"/>
</dbReference>
<dbReference type="GO" id="GO:0051287">
    <property type="term" value="F:NAD binding"/>
    <property type="evidence" value="ECO:0007669"/>
    <property type="project" value="InterPro"/>
</dbReference>
<dbReference type="InterPro" id="IPR002204">
    <property type="entry name" value="3-OH-isobutyrate_DH-rel_CS"/>
</dbReference>
<keyword evidence="2" id="KW-0520">NAD</keyword>
<feature type="domain" description="3-hydroxyisobutyrate dehydrogenase-like NAD-binding" evidence="5">
    <location>
        <begin position="165"/>
        <end position="280"/>
    </location>
</feature>
<dbReference type="GO" id="GO:0016054">
    <property type="term" value="P:organic acid catabolic process"/>
    <property type="evidence" value="ECO:0007669"/>
    <property type="project" value="UniProtKB-ARBA"/>
</dbReference>
<dbReference type="PANTHER" id="PTHR43580:SF2">
    <property type="entry name" value="CYTOKINE-LIKE NUCLEAR FACTOR N-PAC"/>
    <property type="match status" value="1"/>
</dbReference>
<sequence>MRVGFIGLGAMGEGMAANLVRAGHELVVWNRSRAPVDRLIGLGARAAEEPAEALDAEVLVSMLADDAVTRTVLLDSGALASARPGLIHLSMATLSVAFVDELLARHVEAGVSYIAAPVFGRADVAAAGKLNILAAGPEEEIDRVRPLLEVMGQAIWPLGSDPRRAHVVKIAGNFMLASAIETMGEAAALAQGYGVEAGELLNIMTSTLFAAPAYKNYGAMIAERRFEPAAFKLTLGLKDVRLALAAGEARQVPLPFASVLRDNLLEAVAQGEGDKDWSALGGRAFKRAGQA</sequence>
<proteinExistence type="predicted"/>
<dbReference type="AlphaFoldDB" id="A0A2N8SWL9"/>
<dbReference type="EMBL" id="POUW01000002">
    <property type="protein sequence ID" value="PNG06882.1"/>
    <property type="molecule type" value="Genomic_DNA"/>
</dbReference>
<dbReference type="GO" id="GO:0016491">
    <property type="term" value="F:oxidoreductase activity"/>
    <property type="evidence" value="ECO:0007669"/>
    <property type="project" value="UniProtKB-KW"/>
</dbReference>
<dbReference type="OrthoDB" id="9786703at2"/>
<dbReference type="GO" id="GO:0050661">
    <property type="term" value="F:NADP binding"/>
    <property type="evidence" value="ECO:0007669"/>
    <property type="project" value="InterPro"/>
</dbReference>
<organism evidence="6 7">
    <name type="scientific">Stutzerimonas stutzeri</name>
    <name type="common">Pseudomonas stutzeri</name>
    <dbReference type="NCBI Taxonomy" id="316"/>
    <lineage>
        <taxon>Bacteria</taxon>
        <taxon>Pseudomonadati</taxon>
        <taxon>Pseudomonadota</taxon>
        <taxon>Gammaproteobacteria</taxon>
        <taxon>Pseudomonadales</taxon>
        <taxon>Pseudomonadaceae</taxon>
        <taxon>Stutzerimonas</taxon>
    </lineage>
</organism>
<dbReference type="Gene3D" id="1.10.1040.10">
    <property type="entry name" value="N-(1-d-carboxylethyl)-l-norvaline Dehydrogenase, domain 2"/>
    <property type="match status" value="1"/>
</dbReference>
<evidence type="ECO:0000259" key="5">
    <source>
        <dbReference type="Pfam" id="PF14833"/>
    </source>
</evidence>
<dbReference type="InterPro" id="IPR051265">
    <property type="entry name" value="HIBADH-related_NP60_sf"/>
</dbReference>